<reference evidence="5" key="1">
    <citation type="submission" date="2023-03" db="EMBL/GenBank/DDBJ databases">
        <title>Chromosome-scale reference genome and RAD-based genetic map of yellow starthistle (Centaurea solstitialis) reveal putative structural variation and QTLs associated with invader traits.</title>
        <authorList>
            <person name="Reatini B."/>
            <person name="Cang F.A."/>
            <person name="Jiang Q."/>
            <person name="Mckibben M.T.W."/>
            <person name="Barker M.S."/>
            <person name="Rieseberg L.H."/>
            <person name="Dlugosch K.M."/>
        </authorList>
    </citation>
    <scope>NUCLEOTIDE SEQUENCE</scope>
    <source>
        <strain evidence="5">CAN-66</strain>
        <tissue evidence="5">Leaf</tissue>
    </source>
</reference>
<evidence type="ECO:0000256" key="3">
    <source>
        <dbReference type="ARBA" id="ARBA00022821"/>
    </source>
</evidence>
<dbReference type="InterPro" id="IPR036388">
    <property type="entry name" value="WH-like_DNA-bd_sf"/>
</dbReference>
<dbReference type="PANTHER" id="PTHR33463">
    <property type="entry name" value="NB-ARC DOMAIN-CONTAINING PROTEIN-RELATED"/>
    <property type="match status" value="1"/>
</dbReference>
<keyword evidence="6" id="KW-1185">Reference proteome</keyword>
<organism evidence="5 6">
    <name type="scientific">Centaurea solstitialis</name>
    <name type="common">yellow star-thistle</name>
    <dbReference type="NCBI Taxonomy" id="347529"/>
    <lineage>
        <taxon>Eukaryota</taxon>
        <taxon>Viridiplantae</taxon>
        <taxon>Streptophyta</taxon>
        <taxon>Embryophyta</taxon>
        <taxon>Tracheophyta</taxon>
        <taxon>Spermatophyta</taxon>
        <taxon>Magnoliopsida</taxon>
        <taxon>eudicotyledons</taxon>
        <taxon>Gunneridae</taxon>
        <taxon>Pentapetalae</taxon>
        <taxon>asterids</taxon>
        <taxon>campanulids</taxon>
        <taxon>Asterales</taxon>
        <taxon>Asteraceae</taxon>
        <taxon>Carduoideae</taxon>
        <taxon>Cardueae</taxon>
        <taxon>Centaureinae</taxon>
        <taxon>Centaurea</taxon>
    </lineage>
</organism>
<dbReference type="GO" id="GO:0043531">
    <property type="term" value="F:ADP binding"/>
    <property type="evidence" value="ECO:0007669"/>
    <property type="project" value="InterPro"/>
</dbReference>
<accession>A0AA38SFV1</accession>
<dbReference type="InterPro" id="IPR050905">
    <property type="entry name" value="Plant_NBS-LRR"/>
</dbReference>
<dbReference type="Gene3D" id="3.40.50.300">
    <property type="entry name" value="P-loop containing nucleotide triphosphate hydrolases"/>
    <property type="match status" value="1"/>
</dbReference>
<dbReference type="Gene3D" id="1.10.10.10">
    <property type="entry name" value="Winged helix-like DNA-binding domain superfamily/Winged helix DNA-binding domain"/>
    <property type="match status" value="1"/>
</dbReference>
<comment type="similarity">
    <text evidence="1">Belongs to the disease resistance NB-LRR family.</text>
</comment>
<keyword evidence="3" id="KW-0611">Plant defense</keyword>
<keyword evidence="2" id="KW-0433">Leucine-rich repeat</keyword>
<gene>
    <name evidence="5" type="ORF">OSB04_028575</name>
</gene>
<dbReference type="InterPro" id="IPR002182">
    <property type="entry name" value="NB-ARC"/>
</dbReference>
<dbReference type="AlphaFoldDB" id="A0AA38SFV1"/>
<dbReference type="InterPro" id="IPR027417">
    <property type="entry name" value="P-loop_NTPase"/>
</dbReference>
<dbReference type="EMBL" id="JARYMX010000007">
    <property type="protein sequence ID" value="KAJ9542069.1"/>
    <property type="molecule type" value="Genomic_DNA"/>
</dbReference>
<dbReference type="Pfam" id="PF00931">
    <property type="entry name" value="NB-ARC"/>
    <property type="match status" value="1"/>
</dbReference>
<comment type="caution">
    <text evidence="5">The sequence shown here is derived from an EMBL/GenBank/DDBJ whole genome shotgun (WGS) entry which is preliminary data.</text>
</comment>
<dbReference type="PANTHER" id="PTHR33463:SF222">
    <property type="entry name" value="NB-ARC-RELATED"/>
    <property type="match status" value="1"/>
</dbReference>
<proteinExistence type="inferred from homology"/>
<dbReference type="SUPFAM" id="SSF52540">
    <property type="entry name" value="P-loop containing nucleoside triphosphate hydrolases"/>
    <property type="match status" value="1"/>
</dbReference>
<evidence type="ECO:0000313" key="5">
    <source>
        <dbReference type="EMBL" id="KAJ9542069.1"/>
    </source>
</evidence>
<dbReference type="Proteomes" id="UP001172457">
    <property type="component" value="Chromosome 7"/>
</dbReference>
<dbReference type="PRINTS" id="PR00364">
    <property type="entry name" value="DISEASERSIST"/>
</dbReference>
<evidence type="ECO:0000256" key="1">
    <source>
        <dbReference type="ARBA" id="ARBA00008894"/>
    </source>
</evidence>
<evidence type="ECO:0000313" key="6">
    <source>
        <dbReference type="Proteomes" id="UP001172457"/>
    </source>
</evidence>
<name>A0AA38SFV1_9ASTR</name>
<protein>
    <recommendedName>
        <fullName evidence="4">NB-ARC domain-containing protein</fullName>
    </recommendedName>
</protein>
<evidence type="ECO:0000259" key="4">
    <source>
        <dbReference type="Pfam" id="PF00931"/>
    </source>
</evidence>
<feature type="domain" description="NB-ARC" evidence="4">
    <location>
        <begin position="111"/>
        <end position="256"/>
    </location>
</feature>
<sequence length="443" mass="49585">MAEFASAIVGPVVESLLVPVKKHLGYLFLSTGYLRKLDAGTKQLEGTNVDVKSHKDTNDINTLEIPSRLPDWLEDVAKIKTDSETILTNGNGGGCFNIKASIGEDFKSRERAFNDALKFLQQDQKTQAMALCGMGGVGKTTMMLQLKKVAEEKKMFDWIVKVDIGTQPNWHSIQQAVAENLGKPFKEEAETTWADRLRTRFEETLKKSEKGILVILDDVWEKVELGYVGLSPLPNGVKLLLTSRNEVFCNIIAVREGTLRCLRSNDPDLSVQESIRISYDYLKDEDKEIFLLCGLFPEDSSIPIEDLIRYAWGLKLLMRAPTFRDGGYRIIRCVSNLRKANLLIDGGTDCVKMHDLVLAFVLATVRTGDHDSFINHGDLSKAKSITLTSGRIFRIQHHVISISKPDLQQPPPTTAVCRRRPSLSAILDHRCPPSPTTTLCCRR</sequence>
<evidence type="ECO:0000256" key="2">
    <source>
        <dbReference type="ARBA" id="ARBA00022614"/>
    </source>
</evidence>